<protein>
    <recommendedName>
        <fullName evidence="3">Flp family type IVb pilin</fullName>
    </recommendedName>
</protein>
<organism evidence="1 2">
    <name type="scientific">Duganella levis</name>
    <dbReference type="NCBI Taxonomy" id="2692169"/>
    <lineage>
        <taxon>Bacteria</taxon>
        <taxon>Pseudomonadati</taxon>
        <taxon>Pseudomonadota</taxon>
        <taxon>Betaproteobacteria</taxon>
        <taxon>Burkholderiales</taxon>
        <taxon>Oxalobacteraceae</taxon>
        <taxon>Telluria group</taxon>
        <taxon>Duganella</taxon>
    </lineage>
</organism>
<proteinExistence type="predicted"/>
<reference evidence="1 2" key="1">
    <citation type="submission" date="2019-12" db="EMBL/GenBank/DDBJ databases">
        <title>Novel species isolated from a subtropical stream in China.</title>
        <authorList>
            <person name="Lu H."/>
        </authorList>
    </citation>
    <scope>NUCLEOTIDE SEQUENCE [LARGE SCALE GENOMIC DNA]</scope>
    <source>
        <strain evidence="1 2">CY42W</strain>
    </source>
</reference>
<sequence length="63" mass="6785">MTRHPMHHRAQDGQSSMEFVIVCAALALALGIGMSGDSSVLKQLLDAFKTAYQDFSYAISLPG</sequence>
<keyword evidence="2" id="KW-1185">Reference proteome</keyword>
<dbReference type="Proteomes" id="UP000642144">
    <property type="component" value="Unassembled WGS sequence"/>
</dbReference>
<evidence type="ECO:0000313" key="2">
    <source>
        <dbReference type="Proteomes" id="UP000642144"/>
    </source>
</evidence>
<gene>
    <name evidence="1" type="ORF">GTP69_22445</name>
</gene>
<evidence type="ECO:0008006" key="3">
    <source>
        <dbReference type="Google" id="ProtNLM"/>
    </source>
</evidence>
<name>A0ABW9W555_9BURK</name>
<comment type="caution">
    <text evidence="1">The sequence shown here is derived from an EMBL/GenBank/DDBJ whole genome shotgun (WGS) entry which is preliminary data.</text>
</comment>
<dbReference type="EMBL" id="WWCT01000021">
    <property type="protein sequence ID" value="MYN29169.1"/>
    <property type="molecule type" value="Genomic_DNA"/>
</dbReference>
<accession>A0ABW9W555</accession>
<dbReference type="RefSeq" id="WP_202424531.1">
    <property type="nucleotide sequence ID" value="NZ_WWCT01000021.1"/>
</dbReference>
<evidence type="ECO:0000313" key="1">
    <source>
        <dbReference type="EMBL" id="MYN29169.1"/>
    </source>
</evidence>